<dbReference type="EMBL" id="BQKC01000001">
    <property type="protein sequence ID" value="GJM55084.1"/>
    <property type="molecule type" value="Genomic_DNA"/>
</dbReference>
<dbReference type="AlphaFoldDB" id="A0AAV5B0Q5"/>
<dbReference type="Proteomes" id="UP001055025">
    <property type="component" value="Unassembled WGS sequence"/>
</dbReference>
<dbReference type="PROSITE" id="PS51318">
    <property type="entry name" value="TAT"/>
    <property type="match status" value="1"/>
</dbReference>
<proteinExistence type="predicted"/>
<dbReference type="InterPro" id="IPR006311">
    <property type="entry name" value="TAT_signal"/>
</dbReference>
<protein>
    <recommendedName>
        <fullName evidence="3">Helix-turn-helix domain-containing protein</fullName>
    </recommendedName>
</protein>
<gene>
    <name evidence="1" type="ORF">ATOP_07390</name>
</gene>
<dbReference type="RefSeq" id="WP_265590697.1">
    <property type="nucleotide sequence ID" value="NZ_BQKC01000001.1"/>
</dbReference>
<accession>A0AAV5B0Q5</accession>
<sequence length="120" mass="12030">MPSGDRTPKGRRDALMLAMLGGASVAEAAAEAGIPGRTARAIAADDGFRAELGAMRARVLDAAGAEVAEDLAQGAREAVAVLRAYAAGGYFATDATRIRAAEALCRAATAAGVDPFAKAP</sequence>
<comment type="caution">
    <text evidence="1">The sequence shown here is derived from an EMBL/GenBank/DDBJ whole genome shotgun (WGS) entry which is preliminary data.</text>
</comment>
<evidence type="ECO:0000313" key="2">
    <source>
        <dbReference type="Proteomes" id="UP001055025"/>
    </source>
</evidence>
<evidence type="ECO:0008006" key="3">
    <source>
        <dbReference type="Google" id="ProtNLM"/>
    </source>
</evidence>
<organism evidence="1 2">
    <name type="scientific">Granulimonas faecalis</name>
    <dbReference type="NCBI Taxonomy" id="2894155"/>
    <lineage>
        <taxon>Bacteria</taxon>
        <taxon>Bacillati</taxon>
        <taxon>Actinomycetota</taxon>
        <taxon>Coriobacteriia</taxon>
        <taxon>Coriobacteriales</taxon>
        <taxon>Kribbibacteriaceae</taxon>
        <taxon>Granulimonas</taxon>
    </lineage>
</organism>
<name>A0AAV5B0Q5_9ACTN</name>
<reference evidence="1" key="1">
    <citation type="journal article" date="2022" name="Int. J. Syst. Evol. Microbiol.">
        <title>Granulimonas faecalis gen. nov., sp. nov., and Leptogranulimonas caecicola gen. nov., sp. nov., novel lactate-producing Atopobiaceae bacteria isolated from mouse intestines, and an emended description of the family Atopobiaceae.</title>
        <authorList>
            <person name="Morinaga K."/>
            <person name="Kusada H."/>
            <person name="Sakamoto S."/>
            <person name="Murakami T."/>
            <person name="Toyoda A."/>
            <person name="Mori H."/>
            <person name="Meng X.Y."/>
            <person name="Takashino M."/>
            <person name="Murotomi K."/>
            <person name="Tamaki H."/>
        </authorList>
    </citation>
    <scope>NUCLEOTIDE SEQUENCE</scope>
    <source>
        <strain evidence="1">OPF53</strain>
    </source>
</reference>
<evidence type="ECO:0000313" key="1">
    <source>
        <dbReference type="EMBL" id="GJM55084.1"/>
    </source>
</evidence>
<keyword evidence="2" id="KW-1185">Reference proteome</keyword>